<name>A0ABW8MEY3_9BURK</name>
<evidence type="ECO:0000256" key="2">
    <source>
        <dbReference type="ARBA" id="ARBA00022487"/>
    </source>
</evidence>
<dbReference type="Proteomes" id="UP001620514">
    <property type="component" value="Unassembled WGS sequence"/>
</dbReference>
<organism evidence="8 9">
    <name type="scientific">Caballeronia udeis</name>
    <dbReference type="NCBI Taxonomy" id="1232866"/>
    <lineage>
        <taxon>Bacteria</taxon>
        <taxon>Pseudomonadati</taxon>
        <taxon>Pseudomonadota</taxon>
        <taxon>Betaproteobacteria</taxon>
        <taxon>Burkholderiales</taxon>
        <taxon>Burkholderiaceae</taxon>
        <taxon>Caballeronia</taxon>
    </lineage>
</organism>
<dbReference type="SUPFAM" id="SSF53474">
    <property type="entry name" value="alpha/beta-Hydrolases"/>
    <property type="match status" value="1"/>
</dbReference>
<proteinExistence type="inferred from homology"/>
<keyword evidence="2" id="KW-0719">Serine esterase</keyword>
<gene>
    <name evidence="8" type="ORF">ABH943_001306</name>
</gene>
<keyword evidence="6" id="KW-0106">Calcium</keyword>
<evidence type="ECO:0000256" key="7">
    <source>
        <dbReference type="ARBA" id="ARBA00023157"/>
    </source>
</evidence>
<dbReference type="PANTHER" id="PTHR33938:SF15">
    <property type="entry name" value="FERULOYL ESTERASE B-RELATED"/>
    <property type="match status" value="1"/>
</dbReference>
<keyword evidence="9" id="KW-1185">Reference proteome</keyword>
<accession>A0ABW8MEY3</accession>
<evidence type="ECO:0008006" key="10">
    <source>
        <dbReference type="Google" id="ProtNLM"/>
    </source>
</evidence>
<keyword evidence="4" id="KW-0732">Signal</keyword>
<dbReference type="InterPro" id="IPR029058">
    <property type="entry name" value="AB_hydrolase_fold"/>
</dbReference>
<evidence type="ECO:0000256" key="6">
    <source>
        <dbReference type="ARBA" id="ARBA00022837"/>
    </source>
</evidence>
<dbReference type="EMBL" id="JBIYDN010000003">
    <property type="protein sequence ID" value="MFK4441295.1"/>
    <property type="molecule type" value="Genomic_DNA"/>
</dbReference>
<evidence type="ECO:0000313" key="8">
    <source>
        <dbReference type="EMBL" id="MFK4441295.1"/>
    </source>
</evidence>
<reference evidence="8 9" key="1">
    <citation type="submission" date="2024-10" db="EMBL/GenBank/DDBJ databases">
        <authorList>
            <person name="Deangelis K."/>
            <person name="Huntemann M."/>
            <person name="Clum A."/>
            <person name="Wang J."/>
            <person name="Palaniappan K."/>
            <person name="Ritter S."/>
            <person name="Chen I.-M."/>
            <person name="Stamatis D."/>
            <person name="Reddy T."/>
            <person name="O'Malley R."/>
            <person name="Daum C."/>
            <person name="Ng V."/>
            <person name="Ivanova N."/>
            <person name="Kyrpides N."/>
            <person name="Woyke T."/>
        </authorList>
    </citation>
    <scope>NUCLEOTIDE SEQUENCE [LARGE SCALE GENOMIC DNA]</scope>
    <source>
        <strain evidence="8 9">GAS97</strain>
    </source>
</reference>
<evidence type="ECO:0000256" key="3">
    <source>
        <dbReference type="ARBA" id="ARBA00022723"/>
    </source>
</evidence>
<comment type="similarity">
    <text evidence="1">Belongs to the tannase family.</text>
</comment>
<keyword evidence="3" id="KW-0479">Metal-binding</keyword>
<keyword evidence="5" id="KW-0378">Hydrolase</keyword>
<sequence>MNSRIETNNTRPWLLLAAIVCTVMLPGCNGGDTPASAAAVINYAALCTTMNGKQIDGISVTATTRIAPAGNVPGYCKVSATGASGTELDIEVDLPDNWSNRLLQEGGGGFDGSIPTVEATSAQFPLIMPLQRGIAYTASNGGNRTGNPTEFLTKATEKNDYSYASTEITIHFAKAVVAAFYGAPPKYTYFSGASNGGREAYLVAQNLPGDYDGIIAGDESMNMGTQVTAMLNIATLAGSPAMPSNAQWTAAYNAATAQCGTTNGVILNPAACTFDPSTLLCGASGAPAATCLSSAQLQTVRQIVAPLTTSGGTLLFAGYNWADFGSQFGVGSYGGLGGGFAAIATNNGGWLLPATAPGSLQANFNVDTSYPIIAAGLQSAGADHNLQAIAQYLMLGKKMISFNGGADPLISPRDHLRNWLTVTQLAGAAASNARFYLEPGVGHVLGGNGPDQTDYLGAMIAWVEQGTAPGQLLLTKFDASGNVLATLPDCPYPSVPHYSGSGNVSSAASYTCASS</sequence>
<evidence type="ECO:0000256" key="5">
    <source>
        <dbReference type="ARBA" id="ARBA00022801"/>
    </source>
</evidence>
<evidence type="ECO:0000313" key="9">
    <source>
        <dbReference type="Proteomes" id="UP001620514"/>
    </source>
</evidence>
<dbReference type="PANTHER" id="PTHR33938">
    <property type="entry name" value="FERULOYL ESTERASE B-RELATED"/>
    <property type="match status" value="1"/>
</dbReference>
<evidence type="ECO:0000256" key="1">
    <source>
        <dbReference type="ARBA" id="ARBA00006249"/>
    </source>
</evidence>
<dbReference type="Pfam" id="PF07519">
    <property type="entry name" value="Tannase"/>
    <property type="match status" value="2"/>
</dbReference>
<dbReference type="InterPro" id="IPR011118">
    <property type="entry name" value="Tannase/feruloyl_esterase"/>
</dbReference>
<comment type="caution">
    <text evidence="8">The sequence shown here is derived from an EMBL/GenBank/DDBJ whole genome shotgun (WGS) entry which is preliminary data.</text>
</comment>
<protein>
    <recommendedName>
        <fullName evidence="10">Feruloyl esterase</fullName>
    </recommendedName>
</protein>
<keyword evidence="7" id="KW-1015">Disulfide bond</keyword>
<evidence type="ECO:0000256" key="4">
    <source>
        <dbReference type="ARBA" id="ARBA00022729"/>
    </source>
</evidence>
<reference evidence="8 9" key="2">
    <citation type="submission" date="2024-11" db="EMBL/GenBank/DDBJ databases">
        <title>Using genomics to understand microbial adaptation to soil warming.</title>
        <authorList>
            <person name="Deangelis K.M. PhD."/>
        </authorList>
    </citation>
    <scope>NUCLEOTIDE SEQUENCE [LARGE SCALE GENOMIC DNA]</scope>
    <source>
        <strain evidence="8 9">GAS97</strain>
    </source>
</reference>
<dbReference type="RefSeq" id="WP_404605078.1">
    <property type="nucleotide sequence ID" value="NZ_JBIYDN010000003.1"/>
</dbReference>